<dbReference type="eggNOG" id="COG5263">
    <property type="taxonomic scope" value="Bacteria"/>
</dbReference>
<dbReference type="RefSeq" id="WP_013283054.1">
    <property type="nucleotide sequence ID" value="NC_014390.1"/>
</dbReference>
<accession>E0S4S4</accession>
<keyword evidence="1" id="KW-0472">Membrane</keyword>
<keyword evidence="2" id="KW-0732">Signal</keyword>
<organism evidence="3 4">
    <name type="scientific">Butyrivibrio proteoclasticus (strain ATCC 51982 / DSM 14932 / B316)</name>
    <name type="common">Clostridium proteoclasticum</name>
    <dbReference type="NCBI Taxonomy" id="515622"/>
    <lineage>
        <taxon>Bacteria</taxon>
        <taxon>Bacillati</taxon>
        <taxon>Bacillota</taxon>
        <taxon>Clostridia</taxon>
        <taxon>Lachnospirales</taxon>
        <taxon>Lachnospiraceae</taxon>
        <taxon>Butyrivibrio</taxon>
    </lineage>
</organism>
<dbReference type="HOGENOM" id="CLU_992802_0_0_9"/>
<keyword evidence="4" id="KW-1185">Reference proteome</keyword>
<dbReference type="Proteomes" id="UP000001299">
    <property type="component" value="Plasmid pCY186"/>
</dbReference>
<geneLocation type="plasmid" evidence="3 4">
    <name>pCY186</name>
</geneLocation>
<evidence type="ECO:0000256" key="1">
    <source>
        <dbReference type="SAM" id="Phobius"/>
    </source>
</evidence>
<protein>
    <recommendedName>
        <fullName evidence="5">C2H2-type domain-containing protein</fullName>
    </recommendedName>
</protein>
<evidence type="ECO:0000313" key="4">
    <source>
        <dbReference type="Proteomes" id="UP000001299"/>
    </source>
</evidence>
<feature type="transmembrane region" description="Helical" evidence="1">
    <location>
        <begin position="245"/>
        <end position="266"/>
    </location>
</feature>
<name>E0S4S4_BUTPB</name>
<gene>
    <name evidence="3" type="ordered locus">bpr_IV041</name>
</gene>
<dbReference type="EMBL" id="CP001813">
    <property type="protein sequence ID" value="ADL36406.1"/>
    <property type="molecule type" value="Genomic_DNA"/>
</dbReference>
<dbReference type="AlphaFoldDB" id="E0S4S4"/>
<reference evidence="3 4" key="1">
    <citation type="journal article" date="2010" name="PLoS ONE">
        <title>The glycobiome of the rumen bacterium Butyrivibrio proteoclasticus B316(T) highlights adaptation to a polysaccharide-rich environment.</title>
        <authorList>
            <person name="Kelly W.J."/>
            <person name="Leahy S.C."/>
            <person name="Altermann E."/>
            <person name="Yeoman C.J."/>
            <person name="Dunne J.C."/>
            <person name="Kong Z."/>
            <person name="Pacheco D.M."/>
            <person name="Li D."/>
            <person name="Noel S.J."/>
            <person name="Moon C.D."/>
            <person name="Cookson A.L."/>
            <person name="Attwood G.T."/>
        </authorList>
    </citation>
    <scope>NUCLEOTIDE SEQUENCE [LARGE SCALE GENOMIC DNA]</scope>
    <source>
        <strain evidence="4">ATCC 51982 / DSM 14932 / B316</strain>
        <plasmid evidence="4">Plasmid pCY186</plasmid>
    </source>
</reference>
<keyword evidence="1" id="KW-0812">Transmembrane</keyword>
<evidence type="ECO:0008006" key="5">
    <source>
        <dbReference type="Google" id="ProtNLM"/>
    </source>
</evidence>
<proteinExistence type="predicted"/>
<feature type="chain" id="PRO_5038979791" description="C2H2-type domain-containing protein" evidence="2">
    <location>
        <begin position="28"/>
        <end position="280"/>
    </location>
</feature>
<evidence type="ECO:0000313" key="3">
    <source>
        <dbReference type="EMBL" id="ADL36406.1"/>
    </source>
</evidence>
<feature type="signal peptide" evidence="2">
    <location>
        <begin position="1"/>
        <end position="27"/>
    </location>
</feature>
<keyword evidence="1" id="KW-1133">Transmembrane helix</keyword>
<keyword evidence="3" id="KW-0614">Plasmid</keyword>
<evidence type="ECO:0000256" key="2">
    <source>
        <dbReference type="SAM" id="SignalP"/>
    </source>
</evidence>
<sequence>MKKYMLLKRCLLTASMIGMFMASTVHVQCTEGTFYSSKEESQLIEKLRKECEDAGYTLGHFGSGSGQTDNSQDTSNQETVKQAKSCEHDYVESITKEATCAEDGEMISKCSKCGDSYKTVIPATGKHDYVSETTKEATCTEAGVLTYTCKVCGDSYTEEIPIIDHKYEESVTKDATCLESGEITYTCSMCGDSYTEEIAATGHEAGTPIVTKEAGWFTPGEKVTRCTRCEEVLSTEAMPSRFPVAYLYILISVIAIFVIVGISLTVMKKKNAKSKLAKSA</sequence>
<dbReference type="KEGG" id="bpb:bpr_IV041"/>